<proteinExistence type="predicted"/>
<keyword evidence="3" id="KW-1185">Reference proteome</keyword>
<dbReference type="Proteomes" id="UP000775213">
    <property type="component" value="Unassembled WGS sequence"/>
</dbReference>
<name>A0AAV7H6B4_DENCH</name>
<evidence type="ECO:0000313" key="3">
    <source>
        <dbReference type="Proteomes" id="UP000775213"/>
    </source>
</evidence>
<feature type="region of interest" description="Disordered" evidence="1">
    <location>
        <begin position="79"/>
        <end position="110"/>
    </location>
</feature>
<evidence type="ECO:0000256" key="1">
    <source>
        <dbReference type="SAM" id="MobiDB-lite"/>
    </source>
</evidence>
<feature type="compositionally biased region" description="Basic residues" evidence="1">
    <location>
        <begin position="81"/>
        <end position="93"/>
    </location>
</feature>
<reference evidence="2 3" key="1">
    <citation type="journal article" date="2021" name="Hortic Res">
        <title>Chromosome-scale assembly of the Dendrobium chrysotoxum genome enhances the understanding of orchid evolution.</title>
        <authorList>
            <person name="Zhang Y."/>
            <person name="Zhang G.Q."/>
            <person name="Zhang D."/>
            <person name="Liu X.D."/>
            <person name="Xu X.Y."/>
            <person name="Sun W.H."/>
            <person name="Yu X."/>
            <person name="Zhu X."/>
            <person name="Wang Z.W."/>
            <person name="Zhao X."/>
            <person name="Zhong W.Y."/>
            <person name="Chen H."/>
            <person name="Yin W.L."/>
            <person name="Huang T."/>
            <person name="Niu S.C."/>
            <person name="Liu Z.J."/>
        </authorList>
    </citation>
    <scope>NUCLEOTIDE SEQUENCE [LARGE SCALE GENOMIC DNA]</scope>
    <source>
        <strain evidence="2">Lindl</strain>
    </source>
</reference>
<evidence type="ECO:0000313" key="2">
    <source>
        <dbReference type="EMBL" id="KAH0463614.1"/>
    </source>
</evidence>
<gene>
    <name evidence="2" type="ORF">IEQ34_008196</name>
</gene>
<comment type="caution">
    <text evidence="2">The sequence shown here is derived from an EMBL/GenBank/DDBJ whole genome shotgun (WGS) entry which is preliminary data.</text>
</comment>
<protein>
    <submittedName>
        <fullName evidence="2">Uncharacterized protein</fullName>
    </submittedName>
</protein>
<dbReference type="AlphaFoldDB" id="A0AAV7H6B4"/>
<organism evidence="2 3">
    <name type="scientific">Dendrobium chrysotoxum</name>
    <name type="common">Orchid</name>
    <dbReference type="NCBI Taxonomy" id="161865"/>
    <lineage>
        <taxon>Eukaryota</taxon>
        <taxon>Viridiplantae</taxon>
        <taxon>Streptophyta</taxon>
        <taxon>Embryophyta</taxon>
        <taxon>Tracheophyta</taxon>
        <taxon>Spermatophyta</taxon>
        <taxon>Magnoliopsida</taxon>
        <taxon>Liliopsida</taxon>
        <taxon>Asparagales</taxon>
        <taxon>Orchidaceae</taxon>
        <taxon>Epidendroideae</taxon>
        <taxon>Malaxideae</taxon>
        <taxon>Dendrobiinae</taxon>
        <taxon>Dendrobium</taxon>
    </lineage>
</organism>
<accession>A0AAV7H6B4</accession>
<dbReference type="EMBL" id="JAGFBR010000008">
    <property type="protein sequence ID" value="KAH0463614.1"/>
    <property type="molecule type" value="Genomic_DNA"/>
</dbReference>
<sequence length="110" mass="11605">MEEEECVSFGDDGGEETLDDDVEMAEAELMENGRFAGEADSLGGSSPGISGGCGFGGRGCKETCNNGGGETICDNAVGETRRKRNKKKRRKSSSKGNITDINRLVSSPFC</sequence>